<proteinExistence type="predicted"/>
<dbReference type="AlphaFoldDB" id="A0A5N6RJK6"/>
<feature type="compositionally biased region" description="Low complexity" evidence="1">
    <location>
        <begin position="35"/>
        <end position="45"/>
    </location>
</feature>
<sequence length="168" mass="19091">MDDFALKRSQKPSTPCFPTRRPRALRPPNPPPSSPLLGLPIPSRRSAQRFKGEPAGSWHSSNGSSKPESHSKVEEVILKQFLNESGIRVRPSRCPSWGSSSSWVGPESGYGKWVHLRFREIERSEREAAIPCEERKWWRRGKIFALELEDRESGVEEGKTRSKREGEG</sequence>
<protein>
    <submittedName>
        <fullName evidence="2">Uncharacterized protein</fullName>
    </submittedName>
</protein>
<accession>A0A5N6RJK6</accession>
<dbReference type="Proteomes" id="UP000327013">
    <property type="component" value="Chromosome 7"/>
</dbReference>
<feature type="compositionally biased region" description="Pro residues" evidence="1">
    <location>
        <begin position="25"/>
        <end position="34"/>
    </location>
</feature>
<feature type="region of interest" description="Disordered" evidence="1">
    <location>
        <begin position="1"/>
        <end position="72"/>
    </location>
</feature>
<gene>
    <name evidence="2" type="ORF">FH972_016563</name>
</gene>
<evidence type="ECO:0000313" key="2">
    <source>
        <dbReference type="EMBL" id="KAE8098506.1"/>
    </source>
</evidence>
<evidence type="ECO:0000256" key="1">
    <source>
        <dbReference type="SAM" id="MobiDB-lite"/>
    </source>
</evidence>
<dbReference type="EMBL" id="CM017327">
    <property type="protein sequence ID" value="KAE8098506.1"/>
    <property type="molecule type" value="Genomic_DNA"/>
</dbReference>
<evidence type="ECO:0000313" key="3">
    <source>
        <dbReference type="Proteomes" id="UP000327013"/>
    </source>
</evidence>
<name>A0A5N6RJK6_9ROSI</name>
<organism evidence="2 3">
    <name type="scientific">Carpinus fangiana</name>
    <dbReference type="NCBI Taxonomy" id="176857"/>
    <lineage>
        <taxon>Eukaryota</taxon>
        <taxon>Viridiplantae</taxon>
        <taxon>Streptophyta</taxon>
        <taxon>Embryophyta</taxon>
        <taxon>Tracheophyta</taxon>
        <taxon>Spermatophyta</taxon>
        <taxon>Magnoliopsida</taxon>
        <taxon>eudicotyledons</taxon>
        <taxon>Gunneridae</taxon>
        <taxon>Pentapetalae</taxon>
        <taxon>rosids</taxon>
        <taxon>fabids</taxon>
        <taxon>Fagales</taxon>
        <taxon>Betulaceae</taxon>
        <taxon>Carpinus</taxon>
    </lineage>
</organism>
<reference evidence="2 3" key="1">
    <citation type="submission" date="2019-06" db="EMBL/GenBank/DDBJ databases">
        <title>A chromosomal-level reference genome of Carpinus fangiana (Coryloideae, Betulaceae).</title>
        <authorList>
            <person name="Yang X."/>
            <person name="Wang Z."/>
            <person name="Zhang L."/>
            <person name="Hao G."/>
            <person name="Liu J."/>
            <person name="Yang Y."/>
        </authorList>
    </citation>
    <scope>NUCLEOTIDE SEQUENCE [LARGE SCALE GENOMIC DNA]</scope>
    <source>
        <strain evidence="2">Cfa_2016G</strain>
        <tissue evidence="2">Leaf</tissue>
    </source>
</reference>
<keyword evidence="3" id="KW-1185">Reference proteome</keyword>